<sequence>MPWDVTAKEHEEDAQAIFMLDYMRLVGIALLYWDHAVTLDREVDLMWRRPRKSLSSYFFFLNRYFACFTMIPSAVVPFVTLSSSACSRFCMFREVVLVGTQVIVAAVMITRVYALYGRSKHVLWGLLGFAGLIVAIAGWFLSGQRGWFPHTGLSGCHWLMNSNTALHLAGPWEALFALDAVIFCMTLVNAWSIRYARGPSTSLQRLVVRDGALYFGVVAAANLLNIATYYMDSPMFEAGSLATIASCVSVTTISRLMLNLHAYADCVGILSQPEAPEMQEKGRQDFSVTVRDPERTTSPIVVSI</sequence>
<name>A0A8H6W5Y3_MYCCL</name>
<accession>A0A8H6W5Y3</accession>
<proteinExistence type="predicted"/>
<feature type="transmembrane region" description="Helical" evidence="1">
    <location>
        <begin position="212"/>
        <end position="231"/>
    </location>
</feature>
<feature type="transmembrane region" description="Helical" evidence="1">
    <location>
        <begin position="95"/>
        <end position="116"/>
    </location>
</feature>
<comment type="caution">
    <text evidence="3">The sequence shown here is derived from an EMBL/GenBank/DDBJ whole genome shotgun (WGS) entry which is preliminary data.</text>
</comment>
<gene>
    <name evidence="3" type="ORF">HMN09_00934800</name>
</gene>
<dbReference type="AlphaFoldDB" id="A0A8H6W5Y3"/>
<keyword evidence="1" id="KW-0812">Transmembrane</keyword>
<feature type="transmembrane region" description="Helical" evidence="1">
    <location>
        <begin position="123"/>
        <end position="141"/>
    </location>
</feature>
<organism evidence="3 4">
    <name type="scientific">Mycena chlorophos</name>
    <name type="common">Agaric fungus</name>
    <name type="synonym">Agaricus chlorophos</name>
    <dbReference type="NCBI Taxonomy" id="658473"/>
    <lineage>
        <taxon>Eukaryota</taxon>
        <taxon>Fungi</taxon>
        <taxon>Dikarya</taxon>
        <taxon>Basidiomycota</taxon>
        <taxon>Agaricomycotina</taxon>
        <taxon>Agaricomycetes</taxon>
        <taxon>Agaricomycetidae</taxon>
        <taxon>Agaricales</taxon>
        <taxon>Marasmiineae</taxon>
        <taxon>Mycenaceae</taxon>
        <taxon>Mycena</taxon>
    </lineage>
</organism>
<reference evidence="3" key="1">
    <citation type="submission" date="2020-05" db="EMBL/GenBank/DDBJ databases">
        <title>Mycena genomes resolve the evolution of fungal bioluminescence.</title>
        <authorList>
            <person name="Tsai I.J."/>
        </authorList>
    </citation>
    <scope>NUCLEOTIDE SEQUENCE</scope>
    <source>
        <strain evidence="3">110903Hualien_Pintung</strain>
    </source>
</reference>
<protein>
    <recommendedName>
        <fullName evidence="2">DUF6533 domain-containing protein</fullName>
    </recommendedName>
</protein>
<evidence type="ECO:0000256" key="1">
    <source>
        <dbReference type="SAM" id="Phobius"/>
    </source>
</evidence>
<dbReference type="InterPro" id="IPR045340">
    <property type="entry name" value="DUF6533"/>
</dbReference>
<keyword evidence="1" id="KW-0472">Membrane</keyword>
<feature type="domain" description="DUF6533" evidence="2">
    <location>
        <begin position="22"/>
        <end position="67"/>
    </location>
</feature>
<feature type="transmembrane region" description="Helical" evidence="1">
    <location>
        <begin position="54"/>
        <end position="75"/>
    </location>
</feature>
<dbReference type="Proteomes" id="UP000613580">
    <property type="component" value="Unassembled WGS sequence"/>
</dbReference>
<evidence type="ECO:0000313" key="3">
    <source>
        <dbReference type="EMBL" id="KAF7300504.1"/>
    </source>
</evidence>
<evidence type="ECO:0000259" key="2">
    <source>
        <dbReference type="Pfam" id="PF20151"/>
    </source>
</evidence>
<feature type="transmembrane region" description="Helical" evidence="1">
    <location>
        <begin position="174"/>
        <end position="191"/>
    </location>
</feature>
<keyword evidence="1" id="KW-1133">Transmembrane helix</keyword>
<evidence type="ECO:0000313" key="4">
    <source>
        <dbReference type="Proteomes" id="UP000613580"/>
    </source>
</evidence>
<dbReference type="EMBL" id="JACAZE010000013">
    <property type="protein sequence ID" value="KAF7300504.1"/>
    <property type="molecule type" value="Genomic_DNA"/>
</dbReference>
<dbReference type="OrthoDB" id="2686513at2759"/>
<dbReference type="Pfam" id="PF20151">
    <property type="entry name" value="DUF6533"/>
    <property type="match status" value="1"/>
</dbReference>
<keyword evidence="4" id="KW-1185">Reference proteome</keyword>